<dbReference type="PANTHER" id="PTHR14464">
    <property type="entry name" value="EXONUCLEASE V"/>
    <property type="match status" value="1"/>
</dbReference>
<evidence type="ECO:0000313" key="2">
    <source>
        <dbReference type="EMBL" id="KAL2635259.1"/>
    </source>
</evidence>
<dbReference type="PANTHER" id="PTHR14464:SF4">
    <property type="entry name" value="EXONUCLEASE V"/>
    <property type="match status" value="1"/>
</dbReference>
<proteinExistence type="inferred from homology"/>
<dbReference type="Gene3D" id="3.90.320.10">
    <property type="match status" value="1"/>
</dbReference>
<gene>
    <name evidence="2" type="ORF">R1flu_006738</name>
</gene>
<dbReference type="Pfam" id="PF09810">
    <property type="entry name" value="Exo5"/>
    <property type="match status" value="3"/>
</dbReference>
<protein>
    <recommendedName>
        <fullName evidence="4">Exonuclease V</fullName>
    </recommendedName>
</protein>
<dbReference type="Proteomes" id="UP001605036">
    <property type="component" value="Unassembled WGS sequence"/>
</dbReference>
<evidence type="ECO:0000313" key="3">
    <source>
        <dbReference type="Proteomes" id="UP001605036"/>
    </source>
</evidence>
<keyword evidence="3" id="KW-1185">Reference proteome</keyword>
<name>A0ABD1YZK1_9MARC</name>
<comment type="caution">
    <text evidence="2">The sequence shown here is derived from an EMBL/GenBank/DDBJ whole genome shotgun (WGS) entry which is preliminary data.</text>
</comment>
<accession>A0ABD1YZK1</accession>
<evidence type="ECO:0008006" key="4">
    <source>
        <dbReference type="Google" id="ProtNLM"/>
    </source>
</evidence>
<comment type="similarity">
    <text evidence="1">Belongs to the EXO5 family.</text>
</comment>
<sequence length="501" mass="56570">MDDEVVVAAGGGNMLEAGPKPVPEIPFEFIDDDEMAAIDSAFLTAQSLLSGYNSANSSQVFLSSKLSHSAVNYSCSISRISSKLESQQGQPLVYTHKIPSSNAEQGFCRTDGKLPHSPDYQIRAAEPHLDENNSGDSQSVVTTLSDEVSAGVIDSNGPVVSSTDLVDVVMAGSQNSTPRPRAGESEHIIADIEDIAASVEKNLDETRERARQMSYLLRHRAKRGLSVTDFTASEWCEKQVEFSMTRGKPEATPAMKAGTVRHVQLEVEVVTRVEIEIRTKEDAWATRLLNFICGSRQLLSEGLTRELPVLGLLAGTWVVGIIDEIRLVEKDGQEYPLLVDTKTRRRKTPPAEPQKRNARLQLMSYKYLWDSMVETGLPFDSFFQHFGLRPHQKFCSDVRQHASSFYQDSEILCLQDLLPQITNEVVNYPRSLDSLLLRYEWQADESLLGEDEFDYEHDWLMEKWQWHLEFWKGRRQAALVPDDESWKCRHCPFVEICKPRK</sequence>
<dbReference type="EMBL" id="JBHFFA010000003">
    <property type="protein sequence ID" value="KAL2635259.1"/>
    <property type="molecule type" value="Genomic_DNA"/>
</dbReference>
<dbReference type="AlphaFoldDB" id="A0ABD1YZK1"/>
<organism evidence="2 3">
    <name type="scientific">Riccia fluitans</name>
    <dbReference type="NCBI Taxonomy" id="41844"/>
    <lineage>
        <taxon>Eukaryota</taxon>
        <taxon>Viridiplantae</taxon>
        <taxon>Streptophyta</taxon>
        <taxon>Embryophyta</taxon>
        <taxon>Marchantiophyta</taxon>
        <taxon>Marchantiopsida</taxon>
        <taxon>Marchantiidae</taxon>
        <taxon>Marchantiales</taxon>
        <taxon>Ricciaceae</taxon>
        <taxon>Riccia</taxon>
    </lineage>
</organism>
<evidence type="ECO:0000256" key="1">
    <source>
        <dbReference type="ARBA" id="ARBA00009797"/>
    </source>
</evidence>
<dbReference type="InterPro" id="IPR019190">
    <property type="entry name" value="EXOV"/>
</dbReference>
<reference evidence="2 3" key="1">
    <citation type="submission" date="2024-09" db="EMBL/GenBank/DDBJ databases">
        <title>Chromosome-scale assembly of Riccia fluitans.</title>
        <authorList>
            <person name="Paukszto L."/>
            <person name="Sawicki J."/>
            <person name="Karawczyk K."/>
            <person name="Piernik-Szablinska J."/>
            <person name="Szczecinska M."/>
            <person name="Mazdziarz M."/>
        </authorList>
    </citation>
    <scope>NUCLEOTIDE SEQUENCE [LARGE SCALE GENOMIC DNA]</scope>
    <source>
        <strain evidence="2">Rf_01</strain>
        <tissue evidence="2">Aerial parts of the thallus</tissue>
    </source>
</reference>
<dbReference type="InterPro" id="IPR011604">
    <property type="entry name" value="PDDEXK-like_dom_sf"/>
</dbReference>